<dbReference type="AlphaFoldDB" id="A0AAF0TAN4"/>
<dbReference type="PANTHER" id="PTHR24559:SF444">
    <property type="entry name" value="REVERSE TRANSCRIPTASE DOMAIN-CONTAINING PROTEIN"/>
    <property type="match status" value="1"/>
</dbReference>
<evidence type="ECO:0000313" key="2">
    <source>
        <dbReference type="Proteomes" id="UP001234989"/>
    </source>
</evidence>
<evidence type="ECO:0000313" key="1">
    <source>
        <dbReference type="EMBL" id="WMV14107.1"/>
    </source>
</evidence>
<protein>
    <submittedName>
        <fullName evidence="1">Uncharacterized protein</fullName>
    </submittedName>
</protein>
<keyword evidence="2" id="KW-1185">Reference proteome</keyword>
<proteinExistence type="predicted"/>
<dbReference type="SUPFAM" id="SSF56672">
    <property type="entry name" value="DNA/RNA polymerases"/>
    <property type="match status" value="1"/>
</dbReference>
<accession>A0AAF0TAN4</accession>
<dbReference type="PANTHER" id="PTHR24559">
    <property type="entry name" value="TRANSPOSON TY3-I GAG-POL POLYPROTEIN"/>
    <property type="match status" value="1"/>
</dbReference>
<dbReference type="Proteomes" id="UP001234989">
    <property type="component" value="Chromosome 2"/>
</dbReference>
<dbReference type="EMBL" id="CP133613">
    <property type="protein sequence ID" value="WMV14107.1"/>
    <property type="molecule type" value="Genomic_DNA"/>
</dbReference>
<dbReference type="InterPro" id="IPR043128">
    <property type="entry name" value="Rev_trsase/Diguanyl_cyclase"/>
</dbReference>
<organism evidence="1 2">
    <name type="scientific">Solanum verrucosum</name>
    <dbReference type="NCBI Taxonomy" id="315347"/>
    <lineage>
        <taxon>Eukaryota</taxon>
        <taxon>Viridiplantae</taxon>
        <taxon>Streptophyta</taxon>
        <taxon>Embryophyta</taxon>
        <taxon>Tracheophyta</taxon>
        <taxon>Spermatophyta</taxon>
        <taxon>Magnoliopsida</taxon>
        <taxon>eudicotyledons</taxon>
        <taxon>Gunneridae</taxon>
        <taxon>Pentapetalae</taxon>
        <taxon>asterids</taxon>
        <taxon>lamiids</taxon>
        <taxon>Solanales</taxon>
        <taxon>Solanaceae</taxon>
        <taxon>Solanoideae</taxon>
        <taxon>Solaneae</taxon>
        <taxon>Solanum</taxon>
    </lineage>
</organism>
<dbReference type="InterPro" id="IPR043502">
    <property type="entry name" value="DNA/RNA_pol_sf"/>
</dbReference>
<dbReference type="InterPro" id="IPR053134">
    <property type="entry name" value="RNA-dir_DNA_polymerase"/>
</dbReference>
<gene>
    <name evidence="1" type="ORF">MTR67_007492</name>
</gene>
<sequence length="67" mass="8049">MALVELKELKDQLKDFLIRASLDLGANFFSKIDLRSGYHQLRVREWDILKTTIKIHYEFVVMYFNLD</sequence>
<dbReference type="Gene3D" id="3.10.10.10">
    <property type="entry name" value="HIV Type 1 Reverse Transcriptase, subunit A, domain 1"/>
    <property type="match status" value="1"/>
</dbReference>
<dbReference type="Gene3D" id="3.30.70.270">
    <property type="match status" value="1"/>
</dbReference>
<name>A0AAF0TAN4_SOLVR</name>
<reference evidence="1" key="1">
    <citation type="submission" date="2023-08" db="EMBL/GenBank/DDBJ databases">
        <title>A de novo genome assembly of Solanum verrucosum Schlechtendal, a Mexican diploid species geographically isolated from the other diploid A-genome species in potato relatives.</title>
        <authorList>
            <person name="Hosaka K."/>
        </authorList>
    </citation>
    <scope>NUCLEOTIDE SEQUENCE</scope>
    <source>
        <tissue evidence="1">Young leaves</tissue>
    </source>
</reference>